<feature type="region of interest" description="Disordered" evidence="1">
    <location>
        <begin position="140"/>
        <end position="173"/>
    </location>
</feature>
<gene>
    <name evidence="2" type="ORF">LG368_08545</name>
</gene>
<comment type="caution">
    <text evidence="2">The sequence shown here is derived from an EMBL/GenBank/DDBJ whole genome shotgun (WGS) entry which is preliminary data.</text>
</comment>
<feature type="compositionally biased region" description="Polar residues" evidence="1">
    <location>
        <begin position="157"/>
        <end position="170"/>
    </location>
</feature>
<dbReference type="AlphaFoldDB" id="A0A9X1IM12"/>
<name>A0A9X1IM12_9GAMM</name>
<reference evidence="2" key="1">
    <citation type="submission" date="2021-10" db="EMBL/GenBank/DDBJ databases">
        <title>Marinomonas pontica sp. nov., isolated from the Black Sea.</title>
        <authorList>
            <person name="Zhao L.-H."/>
            <person name="Xue J.-H."/>
        </authorList>
    </citation>
    <scope>NUCLEOTIDE SEQUENCE</scope>
    <source>
        <strain evidence="2">E8</strain>
    </source>
</reference>
<dbReference type="RefSeq" id="WP_226754317.1">
    <property type="nucleotide sequence ID" value="NZ_JAJATW010000011.1"/>
</dbReference>
<evidence type="ECO:0000313" key="2">
    <source>
        <dbReference type="EMBL" id="MCB5161949.1"/>
    </source>
</evidence>
<dbReference type="EMBL" id="JAJATW010000011">
    <property type="protein sequence ID" value="MCB5161949.1"/>
    <property type="molecule type" value="Genomic_DNA"/>
</dbReference>
<evidence type="ECO:0000256" key="1">
    <source>
        <dbReference type="SAM" id="MobiDB-lite"/>
    </source>
</evidence>
<keyword evidence="3" id="KW-1185">Reference proteome</keyword>
<sequence length="386" mass="43845">MTLMQEISKSIFQFVTQNNNWDTVSVSPISIVRVGADAVFPYVLDVVEGDEYASLRLQLKAEGVLSRVTQGIVAKRGGERYFETEGLFSTQIDEESFSISCNVNRDILEQFTENFDAIVERCEQMISALVKQSIELMQEEIEEDETGSAEEAPAPDVSSQALPEGQSNASMKPHSVKEAIIQYLDRKEWNYEDDEEKGRILLRVKLSQYSDHDDSNVFVVDMNYGNDDLVRFQSPMMYKFDLSVTPYSLIASVIAWCQFQYKFLSMSLDPADGELKISIDIPLGKGSIDSSQVERIVGFMVQFTEETFDEWFDDLLHSPQDAQKKLDDTINKHRQQFESKRWVHQFESDLAGLSESKRNELERVLAELKASDEASGNEGAKPREGI</sequence>
<accession>A0A9X1IM12</accession>
<proteinExistence type="predicted"/>
<dbReference type="Proteomes" id="UP001139095">
    <property type="component" value="Unassembled WGS sequence"/>
</dbReference>
<protein>
    <recommendedName>
        <fullName evidence="4">YbjN domain-containing protein</fullName>
    </recommendedName>
</protein>
<organism evidence="2 3">
    <name type="scientific">Marinomonas algarum</name>
    <dbReference type="NCBI Taxonomy" id="2883105"/>
    <lineage>
        <taxon>Bacteria</taxon>
        <taxon>Pseudomonadati</taxon>
        <taxon>Pseudomonadota</taxon>
        <taxon>Gammaproteobacteria</taxon>
        <taxon>Oceanospirillales</taxon>
        <taxon>Oceanospirillaceae</taxon>
        <taxon>Marinomonas</taxon>
    </lineage>
</organism>
<evidence type="ECO:0000313" key="3">
    <source>
        <dbReference type="Proteomes" id="UP001139095"/>
    </source>
</evidence>
<evidence type="ECO:0008006" key="4">
    <source>
        <dbReference type="Google" id="ProtNLM"/>
    </source>
</evidence>